<proteinExistence type="predicted"/>
<dbReference type="CDD" id="cd04496">
    <property type="entry name" value="SSB_OBF"/>
    <property type="match status" value="1"/>
</dbReference>
<keyword evidence="1 2" id="KW-0238">DNA-binding</keyword>
<evidence type="ECO:0000256" key="2">
    <source>
        <dbReference type="PROSITE-ProRule" id="PRU00252"/>
    </source>
</evidence>
<gene>
    <name evidence="3" type="ORF">BU16DRAFT_494589</name>
</gene>
<dbReference type="Gene3D" id="2.40.50.140">
    <property type="entry name" value="Nucleic acid-binding proteins"/>
    <property type="match status" value="1"/>
</dbReference>
<accession>A0A6A6QES1</accession>
<reference evidence="3" key="1">
    <citation type="journal article" date="2020" name="Stud. Mycol.">
        <title>101 Dothideomycetes genomes: a test case for predicting lifestyles and emergence of pathogens.</title>
        <authorList>
            <person name="Haridas S."/>
            <person name="Albert R."/>
            <person name="Binder M."/>
            <person name="Bloem J."/>
            <person name="Labutti K."/>
            <person name="Salamov A."/>
            <person name="Andreopoulos B."/>
            <person name="Baker S."/>
            <person name="Barry K."/>
            <person name="Bills G."/>
            <person name="Bluhm B."/>
            <person name="Cannon C."/>
            <person name="Castanera R."/>
            <person name="Culley D."/>
            <person name="Daum C."/>
            <person name="Ezra D."/>
            <person name="Gonzalez J."/>
            <person name="Henrissat B."/>
            <person name="Kuo A."/>
            <person name="Liang C."/>
            <person name="Lipzen A."/>
            <person name="Lutzoni F."/>
            <person name="Magnuson J."/>
            <person name="Mondo S."/>
            <person name="Nolan M."/>
            <person name="Ohm R."/>
            <person name="Pangilinan J."/>
            <person name="Park H.-J."/>
            <person name="Ramirez L."/>
            <person name="Alfaro M."/>
            <person name="Sun H."/>
            <person name="Tritt A."/>
            <person name="Yoshinaga Y."/>
            <person name="Zwiers L.-H."/>
            <person name="Turgeon B."/>
            <person name="Goodwin S."/>
            <person name="Spatafora J."/>
            <person name="Crous P."/>
            <person name="Grigoriev I."/>
        </authorList>
    </citation>
    <scope>NUCLEOTIDE SEQUENCE</scope>
    <source>
        <strain evidence="3">CBS 269.34</strain>
    </source>
</reference>
<dbReference type="EMBL" id="MU004197">
    <property type="protein sequence ID" value="KAF2490514.1"/>
    <property type="molecule type" value="Genomic_DNA"/>
</dbReference>
<protein>
    <submittedName>
        <fullName evidence="3">Nucleic acid-binding protein</fullName>
    </submittedName>
</protein>
<dbReference type="SUPFAM" id="SSF50249">
    <property type="entry name" value="Nucleic acid-binding proteins"/>
    <property type="match status" value="1"/>
</dbReference>
<keyword evidence="4" id="KW-1185">Reference proteome</keyword>
<dbReference type="OrthoDB" id="1078367at2759"/>
<dbReference type="Pfam" id="PF00436">
    <property type="entry name" value="SSB"/>
    <property type="match status" value="1"/>
</dbReference>
<dbReference type="PROSITE" id="PS50935">
    <property type="entry name" value="SSB"/>
    <property type="match status" value="1"/>
</dbReference>
<evidence type="ECO:0000313" key="3">
    <source>
        <dbReference type="EMBL" id="KAF2490514.1"/>
    </source>
</evidence>
<sequence length="149" mass="15870">MLAATLRTARASGASAALSTRAFSSTARASMASMSISGRLGAAPEEQQTSGGSIVKYLVATSYGKVDNKKTSWFRVAAFTDGAQKEFLLSLPKGALVHVDADARMESYTDKDGNPRSSLNLIQRSIDVLSRPRVQIEENEEGLVREASG</sequence>
<evidence type="ECO:0000256" key="1">
    <source>
        <dbReference type="ARBA" id="ARBA00023125"/>
    </source>
</evidence>
<evidence type="ECO:0000313" key="4">
    <source>
        <dbReference type="Proteomes" id="UP000799750"/>
    </source>
</evidence>
<dbReference type="GO" id="GO:0003697">
    <property type="term" value="F:single-stranded DNA binding"/>
    <property type="evidence" value="ECO:0007669"/>
    <property type="project" value="InterPro"/>
</dbReference>
<name>A0A6A6QES1_9PEZI</name>
<dbReference type="InterPro" id="IPR000424">
    <property type="entry name" value="Primosome_PriB/ssb"/>
</dbReference>
<dbReference type="AlphaFoldDB" id="A0A6A6QES1"/>
<dbReference type="Proteomes" id="UP000799750">
    <property type="component" value="Unassembled WGS sequence"/>
</dbReference>
<organism evidence="3 4">
    <name type="scientific">Lophium mytilinum</name>
    <dbReference type="NCBI Taxonomy" id="390894"/>
    <lineage>
        <taxon>Eukaryota</taxon>
        <taxon>Fungi</taxon>
        <taxon>Dikarya</taxon>
        <taxon>Ascomycota</taxon>
        <taxon>Pezizomycotina</taxon>
        <taxon>Dothideomycetes</taxon>
        <taxon>Pleosporomycetidae</taxon>
        <taxon>Mytilinidiales</taxon>
        <taxon>Mytilinidiaceae</taxon>
        <taxon>Lophium</taxon>
    </lineage>
</organism>
<dbReference type="InterPro" id="IPR012340">
    <property type="entry name" value="NA-bd_OB-fold"/>
</dbReference>